<evidence type="ECO:0000256" key="7">
    <source>
        <dbReference type="ARBA" id="ARBA00022840"/>
    </source>
</evidence>
<dbReference type="InterPro" id="IPR019821">
    <property type="entry name" value="Kinesin_motor_CS"/>
</dbReference>
<dbReference type="Gene3D" id="3.40.850.10">
    <property type="entry name" value="Kinesin motor domain"/>
    <property type="match status" value="1"/>
</dbReference>
<feature type="domain" description="Kinesin motor" evidence="16">
    <location>
        <begin position="1"/>
        <end position="337"/>
    </location>
</feature>
<dbReference type="PROSITE" id="PS00411">
    <property type="entry name" value="KINESIN_MOTOR_1"/>
    <property type="match status" value="1"/>
</dbReference>
<dbReference type="GO" id="GO:0005524">
    <property type="term" value="F:ATP binding"/>
    <property type="evidence" value="ECO:0007669"/>
    <property type="project" value="UniProtKB-UniRule"/>
</dbReference>
<evidence type="ECO:0000256" key="6">
    <source>
        <dbReference type="ARBA" id="ARBA00022741"/>
    </source>
</evidence>
<dbReference type="CDD" id="cd01233">
    <property type="entry name" value="PH_KIFIA_KIFIB"/>
    <property type="match status" value="1"/>
</dbReference>
<dbReference type="Gene3D" id="2.60.200.20">
    <property type="match status" value="1"/>
</dbReference>
<evidence type="ECO:0000259" key="16">
    <source>
        <dbReference type="PROSITE" id="PS50067"/>
    </source>
</evidence>
<evidence type="ECO:0000256" key="10">
    <source>
        <dbReference type="ARBA" id="ARBA00023212"/>
    </source>
</evidence>
<dbReference type="GO" id="GO:0008574">
    <property type="term" value="F:plus-end-directed microtubule motor activity"/>
    <property type="evidence" value="ECO:0007669"/>
    <property type="project" value="UniProtKB-ARBA"/>
</dbReference>
<keyword evidence="3" id="KW-0813">Transport</keyword>
<dbReference type="Pfam" id="PF12473">
    <property type="entry name" value="DUF3694"/>
    <property type="match status" value="1"/>
</dbReference>
<reference evidence="17 18" key="1">
    <citation type="submission" date="2021-08" db="EMBL/GenBank/DDBJ databases">
        <title>Draft Genome Sequence of Phanerochaete sordida strain YK-624.</title>
        <authorList>
            <person name="Mori T."/>
            <person name="Dohra H."/>
            <person name="Suzuki T."/>
            <person name="Kawagishi H."/>
            <person name="Hirai H."/>
        </authorList>
    </citation>
    <scope>NUCLEOTIDE SEQUENCE [LARGE SCALE GENOMIC DNA]</scope>
    <source>
        <strain evidence="17 18">YK-624</strain>
    </source>
</reference>
<keyword evidence="4" id="KW-0963">Cytoplasm</keyword>
<evidence type="ECO:0000313" key="18">
    <source>
        <dbReference type="Proteomes" id="UP000703269"/>
    </source>
</evidence>
<feature type="region of interest" description="Disordered" evidence="13">
    <location>
        <begin position="1102"/>
        <end position="1126"/>
    </location>
</feature>
<dbReference type="PANTHER" id="PTHR47117">
    <property type="entry name" value="STAR-RELATED LIPID TRANSFER PROTEIN 9"/>
    <property type="match status" value="1"/>
</dbReference>
<dbReference type="InterPro" id="IPR011993">
    <property type="entry name" value="PH-like_dom_sf"/>
</dbReference>
<dbReference type="PROSITE" id="PS50067">
    <property type="entry name" value="KINESIN_MOTOR_2"/>
    <property type="match status" value="1"/>
</dbReference>
<dbReference type="Pfam" id="PF00498">
    <property type="entry name" value="FHA"/>
    <property type="match status" value="1"/>
</dbReference>
<dbReference type="CDD" id="cd01365">
    <property type="entry name" value="KISc_KIF1A_KIF1B"/>
    <property type="match status" value="1"/>
</dbReference>
<dbReference type="InterPro" id="IPR022164">
    <property type="entry name" value="Kinesin-like"/>
</dbReference>
<evidence type="ECO:0000256" key="13">
    <source>
        <dbReference type="SAM" id="MobiDB-lite"/>
    </source>
</evidence>
<gene>
    <name evidence="17" type="ORF">PsYK624_008980</name>
</gene>
<feature type="compositionally biased region" description="Polar residues" evidence="13">
    <location>
        <begin position="590"/>
        <end position="605"/>
    </location>
</feature>
<organism evidence="17 18">
    <name type="scientific">Phanerochaete sordida</name>
    <dbReference type="NCBI Taxonomy" id="48140"/>
    <lineage>
        <taxon>Eukaryota</taxon>
        <taxon>Fungi</taxon>
        <taxon>Dikarya</taxon>
        <taxon>Basidiomycota</taxon>
        <taxon>Agaricomycotina</taxon>
        <taxon>Agaricomycetes</taxon>
        <taxon>Polyporales</taxon>
        <taxon>Phanerochaetaceae</taxon>
        <taxon>Phanerochaete</taxon>
    </lineage>
</organism>
<dbReference type="Pfam" id="PF00169">
    <property type="entry name" value="PH"/>
    <property type="match status" value="1"/>
</dbReference>
<evidence type="ECO:0000256" key="3">
    <source>
        <dbReference type="ARBA" id="ARBA00022448"/>
    </source>
</evidence>
<dbReference type="InterPro" id="IPR008984">
    <property type="entry name" value="SMAD_FHA_dom_sf"/>
</dbReference>
<dbReference type="InterPro" id="IPR001849">
    <property type="entry name" value="PH_domain"/>
</dbReference>
<dbReference type="InterPro" id="IPR049780">
    <property type="entry name" value="PH_KIFIA_KIFIB"/>
</dbReference>
<keyword evidence="10" id="KW-0206">Cytoskeleton</keyword>
<keyword evidence="5" id="KW-0493">Microtubule</keyword>
<sequence>MEGNQTILDPPEPGSAAAAAASGRATERKLMTFTFDKSYWSAGPRDEPGYCSQQTLYDDLGKELLDHGFAGFNACILAYGQTGSGKSYSMMGYGADKGIIPLTCLELFDRVEKKTAEDPNVSFTVEVSYIEIYNEKVRDLLNPKNSGNLKVREHPSLGPYVEDLSKLVVSSYNEMMTLMDEGNKARTVAATNMNETSSRSHAVFTLLLTMKRHDAETNLDTEKVSRINLVDLAGSERANSTGATGQRLKEGANINKSLTTLGKVISALAVASQAEGKKKGKKADEFVPYRDSVLTWLLKDSLGGNSKTAMIAAISPADVQYEETLSTLRYADQAKKIKNKAVINEDPNAKLVRELKEELEMLRARVQGTTSEAVFDPKIPASEQKVTYQAKDGTLKTVTKAELQEQLETSEKLMQGLNETWEDKMQRTQQVQKEREKALEELGITVERGNVGVHTPKRMPHLVNLNEDPLMSECLIYQLKEGQTMVGRLDSEKPAAIRLSGDSIQEDHCYFENNDGKVTLHTIGDAVTFLNGRQISSGQGYKLRSGFRIIMGEHHVFRFNNPEEVRKQRDRAMARSNLSISMSAGELQEENGTPATRPDSPTNSEGDPGDVDWNFAKREAAFARLGLDPALDNLPDEELNKLFEKITRVKALRSVGPRPESSLSQADDVWSESGRPILSDILTDDTSVDAMTSNNDSPEMVGSLKDVQNQLETQRMEFEQRLQAISEYTEADDLKAEKEQMEQQLKLVQVHMKRLLDARARGETDIEAAPFEPQIYTARQLRLIRKVLDKWRAHRSFSMAEIVLSNAVHVKEANVISRELGKDVSYNFTVASGGSLAAPASAIDTIAGLDQFGDVSDPVLASATQPSVAVKILDKRHNAIYVWSLDRLQQQLQRMRNLTSFIDRPAYSQHFSTSEPFYDSPPPEYSFVGNALVSLAPLSRRLSSTAIIPIFCRYTSEAIGSCRVEVKIVNVTLSPKHANSSSTSTRASSPIPGTVPPGSKLSFFLTVDTVKGLSHHDFSAIHLQVRLSSFLGHSVAAEEVYPSPAVDLESASLSDLKFRRSFSIVASAKVLAYLRQGYAPIEFFARLKPSYVERMERWDEMREQRLPSRSSTSTPDSSRPATLPPMRRCETDFVTEQVHDVVAWLQVCELAPDGTYAPVPVVSQGLLDPGCFSLHQGLQRRIILCLTSNSGRQFPWTDVTRVRIGNIRLLDDKGRIHESTSKVLITLPLLQEQVVEFKPDGTGSITAQALWDSSVHDSILLNRVTAPNQRVLLQLSWSVSVETCADPVQFSMDAAVAIQTRGARPPSRLFSLLGSTKVLPKSSTVFTVRLTPPLTRSPKDLWRLDTAEKYVRGEEALGTWKPRGISVVEDYTRLVTMERRAADVQAIRVILASLPPRPVQADAAVWANEELLKKAVDLWQKKFGHRGEIVLSQEPVDTEVSSVASASRAPSVLSTDSFKLASQTKIVPRNDAPTKKGHLMVMTNATENVWERRWFVLRRPYLHMYKHSNEVEEVSVVNLSGVNIERNPEMEALLGKRFTFTLFTSSNSYALAAPSQKELDSWTSKLDPTRLAA</sequence>
<dbReference type="EMBL" id="BPQB01000001">
    <property type="protein sequence ID" value="GJE84822.1"/>
    <property type="molecule type" value="Genomic_DNA"/>
</dbReference>
<comment type="caution">
    <text evidence="17">The sequence shown here is derived from an EMBL/GenBank/DDBJ whole genome shotgun (WGS) entry which is preliminary data.</text>
</comment>
<keyword evidence="8 12" id="KW-0175">Coiled coil</keyword>
<evidence type="ECO:0000313" key="17">
    <source>
        <dbReference type="EMBL" id="GJE84822.1"/>
    </source>
</evidence>
<dbReference type="InterPro" id="IPR032405">
    <property type="entry name" value="Kinesin_assoc"/>
</dbReference>
<evidence type="ECO:0000256" key="1">
    <source>
        <dbReference type="ARBA" id="ARBA00004245"/>
    </source>
</evidence>
<keyword evidence="18" id="KW-1185">Reference proteome</keyword>
<dbReference type="SMART" id="SM00129">
    <property type="entry name" value="KISc"/>
    <property type="match status" value="1"/>
</dbReference>
<dbReference type="OrthoDB" id="3176171at2759"/>
<dbReference type="PROSITE" id="PS50006">
    <property type="entry name" value="FHA_DOMAIN"/>
    <property type="match status" value="1"/>
</dbReference>
<evidence type="ECO:0000256" key="9">
    <source>
        <dbReference type="ARBA" id="ARBA00023175"/>
    </source>
</evidence>
<dbReference type="GO" id="GO:0008017">
    <property type="term" value="F:microtubule binding"/>
    <property type="evidence" value="ECO:0007669"/>
    <property type="project" value="InterPro"/>
</dbReference>
<name>A0A9P3L8M0_9APHY</name>
<dbReference type="InterPro" id="IPR000253">
    <property type="entry name" value="FHA_dom"/>
</dbReference>
<dbReference type="GO" id="GO:0047496">
    <property type="term" value="P:vesicle transport along microtubule"/>
    <property type="evidence" value="ECO:0007669"/>
    <property type="project" value="UniProtKB-ARBA"/>
</dbReference>
<dbReference type="InterPro" id="IPR022140">
    <property type="entry name" value="Kinesin-like_KIF1-typ"/>
</dbReference>
<dbReference type="CDD" id="cd22705">
    <property type="entry name" value="FHA_KIF1"/>
    <property type="match status" value="1"/>
</dbReference>
<evidence type="ECO:0000256" key="12">
    <source>
        <dbReference type="SAM" id="Coils"/>
    </source>
</evidence>
<dbReference type="GO" id="GO:0005874">
    <property type="term" value="C:microtubule"/>
    <property type="evidence" value="ECO:0007669"/>
    <property type="project" value="UniProtKB-KW"/>
</dbReference>
<proteinExistence type="inferred from homology"/>
<dbReference type="SUPFAM" id="SSF49879">
    <property type="entry name" value="SMAD/FHA domain"/>
    <property type="match status" value="1"/>
</dbReference>
<dbReference type="PRINTS" id="PR00380">
    <property type="entry name" value="KINESINHEAVY"/>
</dbReference>
<feature type="coiled-coil region" evidence="12">
    <location>
        <begin position="724"/>
        <end position="758"/>
    </location>
</feature>
<dbReference type="SMART" id="SM00233">
    <property type="entry name" value="PH"/>
    <property type="match status" value="1"/>
</dbReference>
<dbReference type="PROSITE" id="PS50003">
    <property type="entry name" value="PH_DOMAIN"/>
    <property type="match status" value="1"/>
</dbReference>
<dbReference type="InterPro" id="IPR027417">
    <property type="entry name" value="P-loop_NTPase"/>
</dbReference>
<feature type="compositionally biased region" description="Low complexity" evidence="13">
    <location>
        <begin position="1107"/>
        <end position="1121"/>
    </location>
</feature>
<dbReference type="SUPFAM" id="SSF50729">
    <property type="entry name" value="PH domain-like"/>
    <property type="match status" value="1"/>
</dbReference>
<dbReference type="Pfam" id="PF16183">
    <property type="entry name" value="Kinesin_assoc"/>
    <property type="match status" value="1"/>
</dbReference>
<evidence type="ECO:0000256" key="4">
    <source>
        <dbReference type="ARBA" id="ARBA00022490"/>
    </source>
</evidence>
<evidence type="ECO:0000256" key="11">
    <source>
        <dbReference type="PROSITE-ProRule" id="PRU00283"/>
    </source>
</evidence>
<evidence type="ECO:0000256" key="5">
    <source>
        <dbReference type="ARBA" id="ARBA00022701"/>
    </source>
</evidence>
<feature type="region of interest" description="Disordered" evidence="13">
    <location>
        <begin position="582"/>
        <end position="610"/>
    </location>
</feature>
<dbReference type="Pfam" id="PF12423">
    <property type="entry name" value="KIF1B"/>
    <property type="match status" value="1"/>
</dbReference>
<keyword evidence="6 11" id="KW-0547">Nucleotide-binding</keyword>
<evidence type="ECO:0000259" key="15">
    <source>
        <dbReference type="PROSITE" id="PS50006"/>
    </source>
</evidence>
<feature type="domain" description="PH" evidence="14">
    <location>
        <begin position="1472"/>
        <end position="1571"/>
    </location>
</feature>
<dbReference type="InterPro" id="IPR001752">
    <property type="entry name" value="Kinesin_motor_dom"/>
</dbReference>
<dbReference type="SMART" id="SM00240">
    <property type="entry name" value="FHA"/>
    <property type="match status" value="1"/>
</dbReference>
<keyword evidence="7 11" id="KW-0067">ATP-binding</keyword>
<dbReference type="Proteomes" id="UP000703269">
    <property type="component" value="Unassembled WGS sequence"/>
</dbReference>
<dbReference type="SUPFAM" id="SSF52540">
    <property type="entry name" value="P-loop containing nucleoside triphosphate hydrolases"/>
    <property type="match status" value="1"/>
</dbReference>
<evidence type="ECO:0000256" key="8">
    <source>
        <dbReference type="ARBA" id="ARBA00023054"/>
    </source>
</evidence>
<dbReference type="FunFam" id="3.40.850.10:FF:000047">
    <property type="entry name" value="Kinesin family protein"/>
    <property type="match status" value="1"/>
</dbReference>
<accession>A0A9P3L8M0</accession>
<keyword evidence="9 11" id="KW-0505">Motor protein</keyword>
<dbReference type="Gene3D" id="2.30.29.30">
    <property type="entry name" value="Pleckstrin-homology domain (PH domain)/Phosphotyrosine-binding domain (PTB)"/>
    <property type="match status" value="1"/>
</dbReference>
<feature type="binding site" evidence="11">
    <location>
        <begin position="80"/>
        <end position="87"/>
    </location>
    <ligand>
        <name>ATP</name>
        <dbReference type="ChEBI" id="CHEBI:30616"/>
    </ligand>
</feature>
<dbReference type="GO" id="GO:0005546">
    <property type="term" value="F:phosphatidylinositol-4,5-bisphosphate binding"/>
    <property type="evidence" value="ECO:0007669"/>
    <property type="project" value="UniProtKB-ARBA"/>
</dbReference>
<protein>
    <recommendedName>
        <fullName evidence="2">Kinesin-like protein unc-104</fullName>
    </recommendedName>
</protein>
<dbReference type="Pfam" id="PF00225">
    <property type="entry name" value="Kinesin"/>
    <property type="match status" value="1"/>
</dbReference>
<dbReference type="PANTHER" id="PTHR47117:SF10">
    <property type="entry name" value="KINESIN-LIKE PROTEIN KIF1B"/>
    <property type="match status" value="1"/>
</dbReference>
<evidence type="ECO:0000259" key="14">
    <source>
        <dbReference type="PROSITE" id="PS50003"/>
    </source>
</evidence>
<comment type="subcellular location">
    <subcellularLocation>
        <location evidence="1">Cytoplasm</location>
        <location evidence="1">Cytoskeleton</location>
    </subcellularLocation>
</comment>
<feature type="domain" description="FHA" evidence="15">
    <location>
        <begin position="484"/>
        <end position="535"/>
    </location>
</feature>
<dbReference type="Gene3D" id="6.10.250.2520">
    <property type="match status" value="1"/>
</dbReference>
<evidence type="ECO:0000256" key="2">
    <source>
        <dbReference type="ARBA" id="ARBA00020751"/>
    </source>
</evidence>
<dbReference type="InterPro" id="IPR036961">
    <property type="entry name" value="Kinesin_motor_dom_sf"/>
</dbReference>
<comment type="similarity">
    <text evidence="11">Belongs to the TRAFAC class myosin-kinesin ATPase superfamily. Kinesin family.</text>
</comment>